<keyword evidence="2" id="KW-1185">Reference proteome</keyword>
<dbReference type="EMBL" id="CM023487">
    <property type="protein sequence ID" value="KAH6925090.1"/>
    <property type="molecule type" value="Genomic_DNA"/>
</dbReference>
<organism evidence="1 2">
    <name type="scientific">Hyalomma asiaticum</name>
    <name type="common">Tick</name>
    <dbReference type="NCBI Taxonomy" id="266040"/>
    <lineage>
        <taxon>Eukaryota</taxon>
        <taxon>Metazoa</taxon>
        <taxon>Ecdysozoa</taxon>
        <taxon>Arthropoda</taxon>
        <taxon>Chelicerata</taxon>
        <taxon>Arachnida</taxon>
        <taxon>Acari</taxon>
        <taxon>Parasitiformes</taxon>
        <taxon>Ixodida</taxon>
        <taxon>Ixodoidea</taxon>
        <taxon>Ixodidae</taxon>
        <taxon>Hyalomminae</taxon>
        <taxon>Hyalomma</taxon>
    </lineage>
</organism>
<gene>
    <name evidence="1" type="ORF">HPB50_000312</name>
</gene>
<evidence type="ECO:0000313" key="2">
    <source>
        <dbReference type="Proteomes" id="UP000821845"/>
    </source>
</evidence>
<accession>A0ACB7RRF2</accession>
<proteinExistence type="predicted"/>
<comment type="caution">
    <text evidence="1">The sequence shown here is derived from an EMBL/GenBank/DDBJ whole genome shotgun (WGS) entry which is preliminary data.</text>
</comment>
<dbReference type="Proteomes" id="UP000821845">
    <property type="component" value="Chromosome 7"/>
</dbReference>
<sequence>MGTRGDTIIFDRSLPRTRLGAMQTHFLKEAPMAANSFFMAPAGRGALVGRNEADDGQKPMTRHRSSDVFTPSNEGPPGSAHLGLIHARGRQHYGLPSG</sequence>
<reference evidence="1" key="1">
    <citation type="submission" date="2020-05" db="EMBL/GenBank/DDBJ databases">
        <title>Large-scale comparative analyses of tick genomes elucidate their genetic diversity and vector capacities.</title>
        <authorList>
            <person name="Jia N."/>
            <person name="Wang J."/>
            <person name="Shi W."/>
            <person name="Du L."/>
            <person name="Sun Y."/>
            <person name="Zhan W."/>
            <person name="Jiang J."/>
            <person name="Wang Q."/>
            <person name="Zhang B."/>
            <person name="Ji P."/>
            <person name="Sakyi L.B."/>
            <person name="Cui X."/>
            <person name="Yuan T."/>
            <person name="Jiang B."/>
            <person name="Yang W."/>
            <person name="Lam T.T.-Y."/>
            <person name="Chang Q."/>
            <person name="Ding S."/>
            <person name="Wang X."/>
            <person name="Zhu J."/>
            <person name="Ruan X."/>
            <person name="Zhao L."/>
            <person name="Wei J."/>
            <person name="Que T."/>
            <person name="Du C."/>
            <person name="Cheng J."/>
            <person name="Dai P."/>
            <person name="Han X."/>
            <person name="Huang E."/>
            <person name="Gao Y."/>
            <person name="Liu J."/>
            <person name="Shao H."/>
            <person name="Ye R."/>
            <person name="Li L."/>
            <person name="Wei W."/>
            <person name="Wang X."/>
            <person name="Wang C."/>
            <person name="Yang T."/>
            <person name="Huo Q."/>
            <person name="Li W."/>
            <person name="Guo W."/>
            <person name="Chen H."/>
            <person name="Zhou L."/>
            <person name="Ni X."/>
            <person name="Tian J."/>
            <person name="Zhou Y."/>
            <person name="Sheng Y."/>
            <person name="Liu T."/>
            <person name="Pan Y."/>
            <person name="Xia L."/>
            <person name="Li J."/>
            <person name="Zhao F."/>
            <person name="Cao W."/>
        </authorList>
    </citation>
    <scope>NUCLEOTIDE SEQUENCE</scope>
    <source>
        <strain evidence="1">Hyas-2018</strain>
    </source>
</reference>
<name>A0ACB7RRF2_HYAAI</name>
<evidence type="ECO:0000313" key="1">
    <source>
        <dbReference type="EMBL" id="KAH6925090.1"/>
    </source>
</evidence>
<protein>
    <submittedName>
        <fullName evidence="1">Uncharacterized protein</fullName>
    </submittedName>
</protein>